<dbReference type="InterPro" id="IPR000326">
    <property type="entry name" value="PAP2/HPO"/>
</dbReference>
<dbReference type="Pfam" id="PF01569">
    <property type="entry name" value="PAP2"/>
    <property type="match status" value="1"/>
</dbReference>
<keyword evidence="1" id="KW-0472">Membrane</keyword>
<dbReference type="SMART" id="SM00014">
    <property type="entry name" value="acidPPc"/>
    <property type="match status" value="1"/>
</dbReference>
<dbReference type="OrthoDB" id="9789113at2"/>
<dbReference type="InterPro" id="IPR036938">
    <property type="entry name" value="PAP2/HPO_sf"/>
</dbReference>
<keyword evidence="1" id="KW-0812">Transmembrane</keyword>
<dbReference type="SUPFAM" id="SSF48317">
    <property type="entry name" value="Acid phosphatase/Vanadium-dependent haloperoxidase"/>
    <property type="match status" value="1"/>
</dbReference>
<dbReference type="CDD" id="cd03392">
    <property type="entry name" value="PAP2_like_2"/>
    <property type="match status" value="1"/>
</dbReference>
<keyword evidence="1" id="KW-1133">Transmembrane helix</keyword>
<feature type="transmembrane region" description="Helical" evidence="1">
    <location>
        <begin position="21"/>
        <end position="40"/>
    </location>
</feature>
<keyword evidence="4" id="KW-1185">Reference proteome</keyword>
<comment type="caution">
    <text evidence="3">The sequence shown here is derived from an EMBL/GenBank/DDBJ whole genome shotgun (WGS) entry which is preliminary data.</text>
</comment>
<sequence>MFRKRIEAEFPPPITVWGMTGLLFSSIGLYLFIVLSINLMEKKPFLFDQKVIEAVRSYSSPALDSFMSFMTEWGSTFTLGLLLIISMIWLFVKRNNLYGMLFYSITVAGGGLLNLLLKNFFERERPNVNRIIEADGFSFPSGHSMGSITYYGFLAYLILRSKQKSLSKAGWGILCCLVILLIGISRIYLGVHYPSDVLAGYMAGGVWLILCISLLEILYLYREHKHKLTKSIQKKTKISS</sequence>
<feature type="transmembrane region" description="Helical" evidence="1">
    <location>
        <begin position="137"/>
        <end position="159"/>
    </location>
</feature>
<dbReference type="PANTHER" id="PTHR14969:SF13">
    <property type="entry name" value="AT30094P"/>
    <property type="match status" value="1"/>
</dbReference>
<proteinExistence type="predicted"/>
<feature type="transmembrane region" description="Helical" evidence="1">
    <location>
        <begin position="73"/>
        <end position="92"/>
    </location>
</feature>
<feature type="transmembrane region" description="Helical" evidence="1">
    <location>
        <begin position="201"/>
        <end position="221"/>
    </location>
</feature>
<feature type="domain" description="Phosphatidic acid phosphatase type 2/haloperoxidase" evidence="2">
    <location>
        <begin position="97"/>
        <end position="212"/>
    </location>
</feature>
<gene>
    <name evidence="3" type="ORF">F4V44_02340</name>
</gene>
<reference evidence="3 4" key="1">
    <citation type="submission" date="2019-09" db="EMBL/GenBank/DDBJ databases">
        <title>Whole genome sequences of isolates from the Mars Exploration Rovers.</title>
        <authorList>
            <person name="Seuylemezian A."/>
            <person name="Vaishampayan P."/>
        </authorList>
    </citation>
    <scope>NUCLEOTIDE SEQUENCE [LARGE SCALE GENOMIC DNA]</scope>
    <source>
        <strain evidence="3 4">MER_TA_151</strain>
    </source>
</reference>
<organism evidence="3 4">
    <name type="scientific">Niallia endozanthoxylica</name>
    <dbReference type="NCBI Taxonomy" id="2036016"/>
    <lineage>
        <taxon>Bacteria</taxon>
        <taxon>Bacillati</taxon>
        <taxon>Bacillota</taxon>
        <taxon>Bacilli</taxon>
        <taxon>Bacillales</taxon>
        <taxon>Bacillaceae</taxon>
        <taxon>Niallia</taxon>
    </lineage>
</organism>
<feature type="transmembrane region" description="Helical" evidence="1">
    <location>
        <begin position="171"/>
        <end position="189"/>
    </location>
</feature>
<name>A0A5J5I2X7_9BACI</name>
<protein>
    <submittedName>
        <fullName evidence="3">Phosphatase PAP2 family protein</fullName>
    </submittedName>
</protein>
<dbReference type="Proteomes" id="UP000326671">
    <property type="component" value="Unassembled WGS sequence"/>
</dbReference>
<evidence type="ECO:0000313" key="3">
    <source>
        <dbReference type="EMBL" id="KAA9030652.1"/>
    </source>
</evidence>
<dbReference type="PANTHER" id="PTHR14969">
    <property type="entry name" value="SPHINGOSINE-1-PHOSPHATE PHOSPHOHYDROLASE"/>
    <property type="match status" value="1"/>
</dbReference>
<dbReference type="Gene3D" id="1.20.144.10">
    <property type="entry name" value="Phosphatidic acid phosphatase type 2/haloperoxidase"/>
    <property type="match status" value="2"/>
</dbReference>
<evidence type="ECO:0000256" key="1">
    <source>
        <dbReference type="SAM" id="Phobius"/>
    </source>
</evidence>
<evidence type="ECO:0000313" key="4">
    <source>
        <dbReference type="Proteomes" id="UP000326671"/>
    </source>
</evidence>
<dbReference type="RefSeq" id="WP_150438380.1">
    <property type="nucleotide sequence ID" value="NZ_VYKL01000006.1"/>
</dbReference>
<evidence type="ECO:0000259" key="2">
    <source>
        <dbReference type="SMART" id="SM00014"/>
    </source>
</evidence>
<accession>A0A5J5I2X7</accession>
<feature type="transmembrane region" description="Helical" evidence="1">
    <location>
        <begin position="97"/>
        <end position="117"/>
    </location>
</feature>
<dbReference type="EMBL" id="VYKL01000006">
    <property type="protein sequence ID" value="KAA9030652.1"/>
    <property type="molecule type" value="Genomic_DNA"/>
</dbReference>
<dbReference type="AlphaFoldDB" id="A0A5J5I2X7"/>